<name>G7YWY8_CLOSI</name>
<keyword evidence="3" id="KW-1185">Reference proteome</keyword>
<dbReference type="InterPro" id="IPR036397">
    <property type="entry name" value="RNaseH_sf"/>
</dbReference>
<protein>
    <recommendedName>
        <fullName evidence="1">Integrase catalytic domain-containing protein</fullName>
    </recommendedName>
</protein>
<dbReference type="PANTHER" id="PTHR47331">
    <property type="entry name" value="PHD-TYPE DOMAIN-CONTAINING PROTEIN"/>
    <property type="match status" value="1"/>
</dbReference>
<sequence length="263" mass="30663">MQGKHSLSIDSFLMALSRFVNRRGSPKEMFSDRGSKFVGAELELRQFLKSLGYDPVNKRMIAHGIEWHFNPPYSSHRGGVWERQIRSIRRVLSAVSREQVLTDESLSTFLTDVERILNNRPLVPVYDDPDLEVLTPSHLLLLRGQIELPGNMVNIRDRYTRCWRQGQVLANTFWRRWLKEYIPLLQLRHKWMQNRRDFRVGDFVLFGGKGQSRGNWEKGVIVYARPGSDGHIRDVLVKTTSGTVRRDLRRICLLEGVEDSYVL</sequence>
<evidence type="ECO:0000313" key="2">
    <source>
        <dbReference type="EMBL" id="GAA57468.1"/>
    </source>
</evidence>
<dbReference type="InterPro" id="IPR012337">
    <property type="entry name" value="RNaseH-like_sf"/>
</dbReference>
<reference evidence="2" key="1">
    <citation type="journal article" date="2011" name="Genome Biol.">
        <title>The draft genome of the carcinogenic human liver fluke Clonorchis sinensis.</title>
        <authorList>
            <person name="Wang X."/>
            <person name="Chen W."/>
            <person name="Huang Y."/>
            <person name="Sun J."/>
            <person name="Men J."/>
            <person name="Liu H."/>
            <person name="Luo F."/>
            <person name="Guo L."/>
            <person name="Lv X."/>
            <person name="Deng C."/>
            <person name="Zhou C."/>
            <person name="Fan Y."/>
            <person name="Li X."/>
            <person name="Huang L."/>
            <person name="Hu Y."/>
            <person name="Liang C."/>
            <person name="Hu X."/>
            <person name="Xu J."/>
            <person name="Yu X."/>
        </authorList>
    </citation>
    <scope>NUCLEOTIDE SEQUENCE [LARGE SCALE GENOMIC DNA]</scope>
    <source>
        <strain evidence="2">Henan</strain>
    </source>
</reference>
<dbReference type="Pfam" id="PF18701">
    <property type="entry name" value="DUF5641"/>
    <property type="match status" value="1"/>
</dbReference>
<dbReference type="GO" id="GO:0015074">
    <property type="term" value="P:DNA integration"/>
    <property type="evidence" value="ECO:0007669"/>
    <property type="project" value="InterPro"/>
</dbReference>
<dbReference type="GO" id="GO:0003676">
    <property type="term" value="F:nucleic acid binding"/>
    <property type="evidence" value="ECO:0007669"/>
    <property type="project" value="InterPro"/>
</dbReference>
<dbReference type="PROSITE" id="PS50994">
    <property type="entry name" value="INTEGRASE"/>
    <property type="match status" value="1"/>
</dbReference>
<dbReference type="Proteomes" id="UP000008909">
    <property type="component" value="Unassembled WGS sequence"/>
</dbReference>
<evidence type="ECO:0000313" key="3">
    <source>
        <dbReference type="Proteomes" id="UP000008909"/>
    </source>
</evidence>
<accession>G7YWY8</accession>
<evidence type="ECO:0000259" key="1">
    <source>
        <dbReference type="PROSITE" id="PS50994"/>
    </source>
</evidence>
<dbReference type="SUPFAM" id="SSF53098">
    <property type="entry name" value="Ribonuclease H-like"/>
    <property type="match status" value="1"/>
</dbReference>
<dbReference type="InterPro" id="IPR040676">
    <property type="entry name" value="DUF5641"/>
</dbReference>
<feature type="domain" description="Integrase catalytic" evidence="1">
    <location>
        <begin position="1"/>
        <end position="144"/>
    </location>
</feature>
<proteinExistence type="predicted"/>
<dbReference type="AlphaFoldDB" id="G7YWY8"/>
<gene>
    <name evidence="2" type="ORF">CLF_112769</name>
</gene>
<dbReference type="InterPro" id="IPR001584">
    <property type="entry name" value="Integrase_cat-core"/>
</dbReference>
<dbReference type="Gene3D" id="3.30.420.10">
    <property type="entry name" value="Ribonuclease H-like superfamily/Ribonuclease H"/>
    <property type="match status" value="1"/>
</dbReference>
<dbReference type="PANTHER" id="PTHR47331:SF1">
    <property type="entry name" value="GAG-LIKE PROTEIN"/>
    <property type="match status" value="1"/>
</dbReference>
<reference key="2">
    <citation type="submission" date="2011-10" db="EMBL/GenBank/DDBJ databases">
        <title>The genome and transcriptome sequence of Clonorchis sinensis provide insights into the carcinogenic liver fluke.</title>
        <authorList>
            <person name="Wang X."/>
            <person name="Huang Y."/>
            <person name="Chen W."/>
            <person name="Liu H."/>
            <person name="Guo L."/>
            <person name="Chen Y."/>
            <person name="Luo F."/>
            <person name="Zhou W."/>
            <person name="Sun J."/>
            <person name="Mao Q."/>
            <person name="Liang P."/>
            <person name="Zhou C."/>
            <person name="Tian Y."/>
            <person name="Men J."/>
            <person name="Lv X."/>
            <person name="Huang L."/>
            <person name="Zhou J."/>
            <person name="Hu Y."/>
            <person name="Li R."/>
            <person name="Zhang F."/>
            <person name="Lei H."/>
            <person name="Li X."/>
            <person name="Hu X."/>
            <person name="Liang C."/>
            <person name="Xu J."/>
            <person name="Wu Z."/>
            <person name="Yu X."/>
        </authorList>
    </citation>
    <scope>NUCLEOTIDE SEQUENCE</scope>
    <source>
        <strain>Henan</strain>
    </source>
</reference>
<feature type="non-terminal residue" evidence="2">
    <location>
        <position position="263"/>
    </location>
</feature>
<organism evidence="2 3">
    <name type="scientific">Clonorchis sinensis</name>
    <name type="common">Chinese liver fluke</name>
    <dbReference type="NCBI Taxonomy" id="79923"/>
    <lineage>
        <taxon>Eukaryota</taxon>
        <taxon>Metazoa</taxon>
        <taxon>Spiralia</taxon>
        <taxon>Lophotrochozoa</taxon>
        <taxon>Platyhelminthes</taxon>
        <taxon>Trematoda</taxon>
        <taxon>Digenea</taxon>
        <taxon>Opisthorchiida</taxon>
        <taxon>Opisthorchiata</taxon>
        <taxon>Opisthorchiidae</taxon>
        <taxon>Clonorchis</taxon>
    </lineage>
</organism>
<dbReference type="EMBL" id="DF144771">
    <property type="protein sequence ID" value="GAA57468.1"/>
    <property type="molecule type" value="Genomic_DNA"/>
</dbReference>